<dbReference type="EMBL" id="KQ484083">
    <property type="protein sequence ID" value="KYP37654.1"/>
    <property type="molecule type" value="Genomic_DNA"/>
</dbReference>
<feature type="domain" description="Reverse transcriptase Ty1/copia-type" evidence="1">
    <location>
        <begin position="52"/>
        <end position="121"/>
    </location>
</feature>
<dbReference type="STRING" id="3821.A0A151R4X3"/>
<keyword evidence="3" id="KW-1185">Reference proteome</keyword>
<name>A0A151R4X3_CAJCA</name>
<accession>A0A151R4X3</accession>
<evidence type="ECO:0000313" key="3">
    <source>
        <dbReference type="Proteomes" id="UP000075243"/>
    </source>
</evidence>
<proteinExistence type="predicted"/>
<dbReference type="Pfam" id="PF07727">
    <property type="entry name" value="RVT_2"/>
    <property type="match status" value="1"/>
</dbReference>
<organism evidence="2 3">
    <name type="scientific">Cajanus cajan</name>
    <name type="common">Pigeon pea</name>
    <name type="synonym">Cajanus indicus</name>
    <dbReference type="NCBI Taxonomy" id="3821"/>
    <lineage>
        <taxon>Eukaryota</taxon>
        <taxon>Viridiplantae</taxon>
        <taxon>Streptophyta</taxon>
        <taxon>Embryophyta</taxon>
        <taxon>Tracheophyta</taxon>
        <taxon>Spermatophyta</taxon>
        <taxon>Magnoliopsida</taxon>
        <taxon>eudicotyledons</taxon>
        <taxon>Gunneridae</taxon>
        <taxon>Pentapetalae</taxon>
        <taxon>rosids</taxon>
        <taxon>fabids</taxon>
        <taxon>Fabales</taxon>
        <taxon>Fabaceae</taxon>
        <taxon>Papilionoideae</taxon>
        <taxon>50 kb inversion clade</taxon>
        <taxon>NPAAA clade</taxon>
        <taxon>indigoferoid/millettioid clade</taxon>
        <taxon>Phaseoleae</taxon>
        <taxon>Cajanus</taxon>
    </lineage>
</organism>
<protein>
    <submittedName>
        <fullName evidence="2">Copia protein</fullName>
    </submittedName>
</protein>
<sequence>MTGERCMFLDLKSKKGGQVTFSEGQKGQIMGIGKIGINSSISIDNVLYVEGLTRIESIRILLAFVTCTSMKLYQMNVKSTFLNGTISEEVYISQPLGFENDLLPSHVFKLNKALYGLKQAP</sequence>
<dbReference type="InterPro" id="IPR013103">
    <property type="entry name" value="RVT_2"/>
</dbReference>
<dbReference type="Gramene" id="C.cajan_41320.t">
    <property type="protein sequence ID" value="C.cajan_41320.t"/>
    <property type="gene ID" value="C.cajan_41320"/>
</dbReference>
<evidence type="ECO:0000259" key="1">
    <source>
        <dbReference type="Pfam" id="PF07727"/>
    </source>
</evidence>
<gene>
    <name evidence="2" type="ORF">KK1_041145</name>
</gene>
<reference evidence="2" key="1">
    <citation type="journal article" date="2012" name="Nat. Biotechnol.">
        <title>Draft genome sequence of pigeonpea (Cajanus cajan), an orphan legume crop of resource-poor farmers.</title>
        <authorList>
            <person name="Varshney R.K."/>
            <person name="Chen W."/>
            <person name="Li Y."/>
            <person name="Bharti A.K."/>
            <person name="Saxena R.K."/>
            <person name="Schlueter J.A."/>
            <person name="Donoghue M.T."/>
            <person name="Azam S."/>
            <person name="Fan G."/>
            <person name="Whaley A.M."/>
            <person name="Farmer A.D."/>
            <person name="Sheridan J."/>
            <person name="Iwata A."/>
            <person name="Tuteja R."/>
            <person name="Penmetsa R.V."/>
            <person name="Wu W."/>
            <person name="Upadhyaya H.D."/>
            <person name="Yang S.P."/>
            <person name="Shah T."/>
            <person name="Saxena K.B."/>
            <person name="Michael T."/>
            <person name="McCombie W.R."/>
            <person name="Yang B."/>
            <person name="Zhang G."/>
            <person name="Yang H."/>
            <person name="Wang J."/>
            <person name="Spillane C."/>
            <person name="Cook D.R."/>
            <person name="May G.D."/>
            <person name="Xu X."/>
            <person name="Jackson S.A."/>
        </authorList>
    </citation>
    <scope>NUCLEOTIDE SEQUENCE [LARGE SCALE GENOMIC DNA]</scope>
</reference>
<evidence type="ECO:0000313" key="2">
    <source>
        <dbReference type="EMBL" id="KYP37654.1"/>
    </source>
</evidence>
<dbReference type="Proteomes" id="UP000075243">
    <property type="component" value="Unassembled WGS sequence"/>
</dbReference>
<dbReference type="AlphaFoldDB" id="A0A151R4X3"/>